<evidence type="ECO:0000313" key="3">
    <source>
        <dbReference type="EMBL" id="PWN90286.1"/>
    </source>
</evidence>
<evidence type="ECO:0000313" key="4">
    <source>
        <dbReference type="Proteomes" id="UP000245768"/>
    </source>
</evidence>
<comment type="similarity">
    <text evidence="1">Belongs to the RRP15 family.</text>
</comment>
<dbReference type="GeneID" id="37046920"/>
<dbReference type="InParanoid" id="A0A316YMJ3"/>
<feature type="compositionally biased region" description="Acidic residues" evidence="2">
    <location>
        <begin position="51"/>
        <end position="79"/>
    </location>
</feature>
<dbReference type="Proteomes" id="UP000245768">
    <property type="component" value="Unassembled WGS sequence"/>
</dbReference>
<dbReference type="OrthoDB" id="20949at2759"/>
<name>A0A316YMJ3_9BASI</name>
<dbReference type="EMBL" id="KZ819636">
    <property type="protein sequence ID" value="PWN90286.1"/>
    <property type="molecule type" value="Genomic_DNA"/>
</dbReference>
<feature type="compositionally biased region" description="Basic and acidic residues" evidence="2">
    <location>
        <begin position="181"/>
        <end position="195"/>
    </location>
</feature>
<evidence type="ECO:0008006" key="5">
    <source>
        <dbReference type="Google" id="ProtNLM"/>
    </source>
</evidence>
<dbReference type="RefSeq" id="XP_025377484.1">
    <property type="nucleotide sequence ID" value="XM_025525004.1"/>
</dbReference>
<dbReference type="PANTHER" id="PTHR13245">
    <property type="entry name" value="RRP15-LIKE PROTEIN"/>
    <property type="match status" value="1"/>
</dbReference>
<evidence type="ECO:0000256" key="1">
    <source>
        <dbReference type="ARBA" id="ARBA00007462"/>
    </source>
</evidence>
<reference evidence="3 4" key="1">
    <citation type="journal article" date="2018" name="Mol. Biol. Evol.">
        <title>Broad Genomic Sampling Reveals a Smut Pathogenic Ancestry of the Fungal Clade Ustilaginomycotina.</title>
        <authorList>
            <person name="Kijpornyongpan T."/>
            <person name="Mondo S.J."/>
            <person name="Barry K."/>
            <person name="Sandor L."/>
            <person name="Lee J."/>
            <person name="Lipzen A."/>
            <person name="Pangilinan J."/>
            <person name="LaButti K."/>
            <person name="Hainaut M."/>
            <person name="Henrissat B."/>
            <person name="Grigoriev I.V."/>
            <person name="Spatafora J.W."/>
            <person name="Aime M.C."/>
        </authorList>
    </citation>
    <scope>NUCLEOTIDE SEQUENCE [LARGE SCALE GENOMIC DNA]</scope>
    <source>
        <strain evidence="3 4">MCA 4198</strain>
    </source>
</reference>
<keyword evidence="4" id="KW-1185">Reference proteome</keyword>
<dbReference type="GO" id="GO:0000460">
    <property type="term" value="P:maturation of 5.8S rRNA"/>
    <property type="evidence" value="ECO:0007669"/>
    <property type="project" value="TreeGrafter"/>
</dbReference>
<dbReference type="STRING" id="215250.A0A316YMJ3"/>
<feature type="region of interest" description="Disordered" evidence="2">
    <location>
        <begin position="1"/>
        <end position="237"/>
    </location>
</feature>
<feature type="compositionally biased region" description="Acidic residues" evidence="2">
    <location>
        <begin position="211"/>
        <end position="222"/>
    </location>
</feature>
<evidence type="ECO:0000256" key="2">
    <source>
        <dbReference type="SAM" id="MobiDB-lite"/>
    </source>
</evidence>
<dbReference type="PANTHER" id="PTHR13245:SF14">
    <property type="entry name" value="RRP15-LIKE PROTEIN"/>
    <property type="match status" value="1"/>
</dbReference>
<dbReference type="AlphaFoldDB" id="A0A316YMJ3"/>
<proteinExistence type="inferred from homology"/>
<feature type="compositionally biased region" description="Basic residues" evidence="2">
    <location>
        <begin position="87"/>
        <end position="98"/>
    </location>
</feature>
<accession>A0A316YMJ3</accession>
<feature type="compositionally biased region" description="Polar residues" evidence="2">
    <location>
        <begin position="142"/>
        <end position="157"/>
    </location>
</feature>
<feature type="compositionally biased region" description="Low complexity" evidence="2">
    <location>
        <begin position="283"/>
        <end position="295"/>
    </location>
</feature>
<dbReference type="InterPro" id="IPR012459">
    <property type="entry name" value="Rrp15"/>
</dbReference>
<protein>
    <recommendedName>
        <fullName evidence="5">Rrp15p-domain-containing protein</fullName>
    </recommendedName>
</protein>
<dbReference type="GO" id="GO:0030687">
    <property type="term" value="C:preribosome, large subunit precursor"/>
    <property type="evidence" value="ECO:0007669"/>
    <property type="project" value="TreeGrafter"/>
</dbReference>
<feature type="region of interest" description="Disordered" evidence="2">
    <location>
        <begin position="261"/>
        <end position="305"/>
    </location>
</feature>
<organism evidence="3 4">
    <name type="scientific">Acaromyces ingoldii</name>
    <dbReference type="NCBI Taxonomy" id="215250"/>
    <lineage>
        <taxon>Eukaryota</taxon>
        <taxon>Fungi</taxon>
        <taxon>Dikarya</taxon>
        <taxon>Basidiomycota</taxon>
        <taxon>Ustilaginomycotina</taxon>
        <taxon>Exobasidiomycetes</taxon>
        <taxon>Exobasidiales</taxon>
        <taxon>Cryptobasidiaceae</taxon>
        <taxon>Acaromyces</taxon>
    </lineage>
</organism>
<sequence>MPGNLVSSAPGGGGKSKSKGKLQMKAPNQAPVRSGQGVSKGAKRKHRDDAGVDADEDDSMGEDEDDDENEEEADTDEEIERAQQQGKSKKTAKRKRRATSPTTFGAALQGLLGPPPASTSVSAGAVETTGGEHDNKKRKSVTRQNGQDGKQAPNTILSLAPHVRRSAQSSVLNAKAARLALEARKKREDRAHVEDVIGGWGPPGRLPKTEEGEEKQPDDEPDDAARSWLSQGGAQGYEKRLRKVAQRGVVKLFNAIRAAQNTNEADYEDVTKKNQSSDNVLGSKAKAAQAHSKSSFLDAIRSSKT</sequence>
<gene>
    <name evidence="3" type="ORF">FA10DRAFT_301557</name>
</gene>
<dbReference type="Pfam" id="PF07890">
    <property type="entry name" value="Rrp15p"/>
    <property type="match status" value="1"/>
</dbReference>
<dbReference type="GO" id="GO:0000470">
    <property type="term" value="P:maturation of LSU-rRNA"/>
    <property type="evidence" value="ECO:0007669"/>
    <property type="project" value="TreeGrafter"/>
</dbReference>